<feature type="domain" description="PAC" evidence="8">
    <location>
        <begin position="85"/>
        <end position="137"/>
    </location>
</feature>
<dbReference type="SMART" id="SM00086">
    <property type="entry name" value="PAC"/>
    <property type="match status" value="2"/>
</dbReference>
<dbReference type="InterPro" id="IPR052162">
    <property type="entry name" value="Sensor_kinase/Photoreceptor"/>
</dbReference>
<dbReference type="EC" id="2.7.13.3" evidence="2"/>
<keyword evidence="5" id="KW-0418">Kinase</keyword>
<evidence type="ECO:0000256" key="4">
    <source>
        <dbReference type="ARBA" id="ARBA00022679"/>
    </source>
</evidence>
<dbReference type="PANTHER" id="PTHR43304:SF1">
    <property type="entry name" value="PAC DOMAIN-CONTAINING PROTEIN"/>
    <property type="match status" value="1"/>
</dbReference>
<feature type="coiled-coil region" evidence="6">
    <location>
        <begin position="376"/>
        <end position="403"/>
    </location>
</feature>
<gene>
    <name evidence="9" type="ORF">S01H1_04689</name>
</gene>
<feature type="domain" description="PAC" evidence="8">
    <location>
        <begin position="209"/>
        <end position="259"/>
    </location>
</feature>
<dbReference type="PANTHER" id="PTHR43304">
    <property type="entry name" value="PHYTOCHROME-LIKE PROTEIN CPH1"/>
    <property type="match status" value="1"/>
</dbReference>
<evidence type="ECO:0000313" key="9">
    <source>
        <dbReference type="EMBL" id="GAF85408.1"/>
    </source>
</evidence>
<dbReference type="GO" id="GO:0000155">
    <property type="term" value="F:phosphorelay sensor kinase activity"/>
    <property type="evidence" value="ECO:0007669"/>
    <property type="project" value="InterPro"/>
</dbReference>
<evidence type="ECO:0000256" key="3">
    <source>
        <dbReference type="ARBA" id="ARBA00022553"/>
    </source>
</evidence>
<organism evidence="9">
    <name type="scientific">marine sediment metagenome</name>
    <dbReference type="NCBI Taxonomy" id="412755"/>
    <lineage>
        <taxon>unclassified sequences</taxon>
        <taxon>metagenomes</taxon>
        <taxon>ecological metagenomes</taxon>
    </lineage>
</organism>
<dbReference type="Pfam" id="PF07730">
    <property type="entry name" value="HisKA_3"/>
    <property type="match status" value="1"/>
</dbReference>
<dbReference type="Pfam" id="PF13426">
    <property type="entry name" value="PAS_9"/>
    <property type="match status" value="1"/>
</dbReference>
<evidence type="ECO:0000256" key="5">
    <source>
        <dbReference type="ARBA" id="ARBA00022777"/>
    </source>
</evidence>
<protein>
    <recommendedName>
        <fullName evidence="2">histidine kinase</fullName>
        <ecNumber evidence="2">2.7.13.3</ecNumber>
    </recommendedName>
</protein>
<dbReference type="InterPro" id="IPR000700">
    <property type="entry name" value="PAS-assoc_C"/>
</dbReference>
<dbReference type="CDD" id="cd00130">
    <property type="entry name" value="PAS"/>
    <property type="match status" value="2"/>
</dbReference>
<sequence length="500" mass="57093">RAEEALRATRERLGFVLSSTPVVIYARKASDDHPVTFISENVRTLLGYDPEEFIENTSFWADHIHVEDRSDDPDWVEHLFERGSASYEYRFLRKDGKYRWLHNELELVCDSKGDPLEIVGYLTDVTEQKLAEEALRESELRYRALFKSAPLGIGLGGLDGKILAWNDAMSRMFGYKRTELPRINAADLYQNSEDREELLRLLQENGFVKDLEITLKRKDGSVFDAACNSSLLVLGGEDVILGIIEDISERKHAEQRIAKIAKFPSEDPNPVIRISKKGTILYGNAASRPLLDTWGCEVGEPLSGRWGELAMRALETGDNQVTELECGDRAFTLTYAPVAESHYVNVYAMDITDRKHAEEKIRELNEDLEWRVAERTVKLADANKALEQRAQQLQALALEFTHTEQRERRRLAQMLHDHLQQLLVGARMRLELLRKWAGTDRMRSAIREVEKLLCESVEASRSLTVELSPPVLHDAGLAIALEWLGRWMQEKHALSVQVEV</sequence>
<reference evidence="9" key="1">
    <citation type="journal article" date="2014" name="Front. Microbiol.">
        <title>High frequency of phylogenetically diverse reductive dehalogenase-homologous genes in deep subseafloor sedimentary metagenomes.</title>
        <authorList>
            <person name="Kawai M."/>
            <person name="Futagami T."/>
            <person name="Toyoda A."/>
            <person name="Takaki Y."/>
            <person name="Nishi S."/>
            <person name="Hori S."/>
            <person name="Arai W."/>
            <person name="Tsubouchi T."/>
            <person name="Morono Y."/>
            <person name="Uchiyama I."/>
            <person name="Ito T."/>
            <person name="Fujiyama A."/>
            <person name="Inagaki F."/>
            <person name="Takami H."/>
        </authorList>
    </citation>
    <scope>NUCLEOTIDE SEQUENCE</scope>
    <source>
        <strain evidence="9">Expedition CK06-06</strain>
    </source>
</reference>
<dbReference type="PROSITE" id="PS50113">
    <property type="entry name" value="PAC"/>
    <property type="match status" value="2"/>
</dbReference>
<dbReference type="Gene3D" id="3.30.450.20">
    <property type="entry name" value="PAS domain"/>
    <property type="match status" value="3"/>
</dbReference>
<keyword evidence="4" id="KW-0808">Transferase</keyword>
<dbReference type="PROSITE" id="PS50112">
    <property type="entry name" value="PAS"/>
    <property type="match status" value="2"/>
</dbReference>
<dbReference type="Pfam" id="PF08447">
    <property type="entry name" value="PAS_3"/>
    <property type="match status" value="1"/>
</dbReference>
<feature type="non-terminal residue" evidence="9">
    <location>
        <position position="500"/>
    </location>
</feature>
<feature type="non-terminal residue" evidence="9">
    <location>
        <position position="1"/>
    </location>
</feature>
<comment type="caution">
    <text evidence="9">The sequence shown here is derived from an EMBL/GenBank/DDBJ whole genome shotgun (WGS) entry which is preliminary data.</text>
</comment>
<feature type="domain" description="PAS" evidence="7">
    <location>
        <begin position="9"/>
        <end position="83"/>
    </location>
</feature>
<comment type="catalytic activity">
    <reaction evidence="1">
        <text>ATP + protein L-histidine = ADP + protein N-phospho-L-histidine.</text>
        <dbReference type="EC" id="2.7.13.3"/>
    </reaction>
</comment>
<dbReference type="SUPFAM" id="SSF55785">
    <property type="entry name" value="PYP-like sensor domain (PAS domain)"/>
    <property type="match status" value="2"/>
</dbReference>
<dbReference type="GO" id="GO:0016020">
    <property type="term" value="C:membrane"/>
    <property type="evidence" value="ECO:0007669"/>
    <property type="project" value="InterPro"/>
</dbReference>
<keyword evidence="3" id="KW-0597">Phosphoprotein</keyword>
<proteinExistence type="predicted"/>
<dbReference type="NCBIfam" id="TIGR00229">
    <property type="entry name" value="sensory_box"/>
    <property type="match status" value="2"/>
</dbReference>
<dbReference type="InterPro" id="IPR011712">
    <property type="entry name" value="Sig_transdc_His_kin_sub3_dim/P"/>
</dbReference>
<dbReference type="InterPro" id="IPR001610">
    <property type="entry name" value="PAC"/>
</dbReference>
<dbReference type="GO" id="GO:0046983">
    <property type="term" value="F:protein dimerization activity"/>
    <property type="evidence" value="ECO:0007669"/>
    <property type="project" value="InterPro"/>
</dbReference>
<dbReference type="EMBL" id="BARS01002464">
    <property type="protein sequence ID" value="GAF85408.1"/>
    <property type="molecule type" value="Genomic_DNA"/>
</dbReference>
<dbReference type="SMART" id="SM00091">
    <property type="entry name" value="PAS"/>
    <property type="match status" value="2"/>
</dbReference>
<evidence type="ECO:0000259" key="8">
    <source>
        <dbReference type="PROSITE" id="PS50113"/>
    </source>
</evidence>
<evidence type="ECO:0000256" key="1">
    <source>
        <dbReference type="ARBA" id="ARBA00000085"/>
    </source>
</evidence>
<dbReference type="Gene3D" id="1.20.5.1930">
    <property type="match status" value="1"/>
</dbReference>
<evidence type="ECO:0000256" key="2">
    <source>
        <dbReference type="ARBA" id="ARBA00012438"/>
    </source>
</evidence>
<dbReference type="InterPro" id="IPR035965">
    <property type="entry name" value="PAS-like_dom_sf"/>
</dbReference>
<dbReference type="InterPro" id="IPR000014">
    <property type="entry name" value="PAS"/>
</dbReference>
<name>X0SW34_9ZZZZ</name>
<accession>X0SW34</accession>
<evidence type="ECO:0000259" key="7">
    <source>
        <dbReference type="PROSITE" id="PS50112"/>
    </source>
</evidence>
<keyword evidence="6" id="KW-0175">Coiled coil</keyword>
<dbReference type="AlphaFoldDB" id="X0SW34"/>
<feature type="domain" description="PAS" evidence="7">
    <location>
        <begin position="138"/>
        <end position="204"/>
    </location>
</feature>
<dbReference type="InterPro" id="IPR013655">
    <property type="entry name" value="PAS_fold_3"/>
</dbReference>
<evidence type="ECO:0000256" key="6">
    <source>
        <dbReference type="SAM" id="Coils"/>
    </source>
</evidence>